<dbReference type="Pfam" id="PF01850">
    <property type="entry name" value="PIN"/>
    <property type="match status" value="1"/>
</dbReference>
<dbReference type="Gene3D" id="3.40.50.1010">
    <property type="entry name" value="5'-nuclease"/>
    <property type="match status" value="1"/>
</dbReference>
<gene>
    <name evidence="6" type="ORF">ACFO4E_04875</name>
</gene>
<proteinExistence type="predicted"/>
<keyword evidence="2" id="KW-0479">Metal-binding</keyword>
<dbReference type="InterPro" id="IPR002716">
    <property type="entry name" value="PIN_dom"/>
</dbReference>
<sequence>MARRRVTIGGTLILDSEGLCKLAEGDGRALAFAKTAYRRRTRVVVSAITLTEVIRGTPRDAPVHRVLSHILILPVTREISCSAGELLGRTGLSGHRCAIDSVVAATALGQERPTVLLTSDPDDMSRLVEEHGCAKEDRIEVVHV</sequence>
<keyword evidence="1" id="KW-0540">Nuclease</keyword>
<dbReference type="EMBL" id="JBHSFQ010000003">
    <property type="protein sequence ID" value="MFC4561188.1"/>
    <property type="molecule type" value="Genomic_DNA"/>
</dbReference>
<comment type="caution">
    <text evidence="6">The sequence shown here is derived from an EMBL/GenBank/DDBJ whole genome shotgun (WGS) entry which is preliminary data.</text>
</comment>
<feature type="domain" description="PIN" evidence="5">
    <location>
        <begin position="15"/>
        <end position="126"/>
    </location>
</feature>
<evidence type="ECO:0000259" key="5">
    <source>
        <dbReference type="Pfam" id="PF01850"/>
    </source>
</evidence>
<dbReference type="RefSeq" id="WP_378571801.1">
    <property type="nucleotide sequence ID" value="NZ_JBHSFQ010000003.1"/>
</dbReference>
<keyword evidence="3" id="KW-0378">Hydrolase</keyword>
<evidence type="ECO:0000313" key="7">
    <source>
        <dbReference type="Proteomes" id="UP001595923"/>
    </source>
</evidence>
<organism evidence="6 7">
    <name type="scientific">Nocardiopsis mangrovi</name>
    <dbReference type="NCBI Taxonomy" id="1179818"/>
    <lineage>
        <taxon>Bacteria</taxon>
        <taxon>Bacillati</taxon>
        <taxon>Actinomycetota</taxon>
        <taxon>Actinomycetes</taxon>
        <taxon>Streptosporangiales</taxon>
        <taxon>Nocardiopsidaceae</taxon>
        <taxon>Nocardiopsis</taxon>
    </lineage>
</organism>
<evidence type="ECO:0000256" key="1">
    <source>
        <dbReference type="ARBA" id="ARBA00022722"/>
    </source>
</evidence>
<reference evidence="7" key="1">
    <citation type="journal article" date="2019" name="Int. J. Syst. Evol. Microbiol.">
        <title>The Global Catalogue of Microorganisms (GCM) 10K type strain sequencing project: providing services to taxonomists for standard genome sequencing and annotation.</title>
        <authorList>
            <consortium name="The Broad Institute Genomics Platform"/>
            <consortium name="The Broad Institute Genome Sequencing Center for Infectious Disease"/>
            <person name="Wu L."/>
            <person name="Ma J."/>
        </authorList>
    </citation>
    <scope>NUCLEOTIDE SEQUENCE [LARGE SCALE GENOMIC DNA]</scope>
    <source>
        <strain evidence="7">XZYJ18</strain>
    </source>
</reference>
<evidence type="ECO:0000256" key="4">
    <source>
        <dbReference type="ARBA" id="ARBA00022842"/>
    </source>
</evidence>
<dbReference type="SUPFAM" id="SSF88723">
    <property type="entry name" value="PIN domain-like"/>
    <property type="match status" value="1"/>
</dbReference>
<dbReference type="Proteomes" id="UP001595923">
    <property type="component" value="Unassembled WGS sequence"/>
</dbReference>
<evidence type="ECO:0000256" key="2">
    <source>
        <dbReference type="ARBA" id="ARBA00022723"/>
    </source>
</evidence>
<keyword evidence="7" id="KW-1185">Reference proteome</keyword>
<evidence type="ECO:0000313" key="6">
    <source>
        <dbReference type="EMBL" id="MFC4561188.1"/>
    </source>
</evidence>
<protein>
    <submittedName>
        <fullName evidence="6">Type II toxin-antitoxin system VapC family toxin</fullName>
    </submittedName>
</protein>
<accession>A0ABV9DT18</accession>
<dbReference type="InterPro" id="IPR029060">
    <property type="entry name" value="PIN-like_dom_sf"/>
</dbReference>
<keyword evidence="4" id="KW-0460">Magnesium</keyword>
<evidence type="ECO:0000256" key="3">
    <source>
        <dbReference type="ARBA" id="ARBA00022801"/>
    </source>
</evidence>
<name>A0ABV9DT18_9ACTN</name>